<dbReference type="SUPFAM" id="SSF55961">
    <property type="entry name" value="Bet v1-like"/>
    <property type="match status" value="1"/>
</dbReference>
<dbReference type="OrthoDB" id="5734556at2"/>
<dbReference type="InterPro" id="IPR051213">
    <property type="entry name" value="START_lipid_transfer"/>
</dbReference>
<name>A0A1Y6CFW2_9BACT</name>
<reference evidence="3" key="1">
    <citation type="submission" date="2017-04" db="EMBL/GenBank/DDBJ databases">
        <authorList>
            <person name="Varghese N."/>
            <person name="Submissions S."/>
        </authorList>
    </citation>
    <scope>NUCLEOTIDE SEQUENCE [LARGE SCALE GENOMIC DNA]</scope>
    <source>
        <strain evidence="3">RKEM611</strain>
    </source>
</reference>
<feature type="domain" description="START" evidence="1">
    <location>
        <begin position="24"/>
        <end position="207"/>
    </location>
</feature>
<dbReference type="RefSeq" id="WP_132322961.1">
    <property type="nucleotide sequence ID" value="NZ_FWZT01000020.1"/>
</dbReference>
<accession>A0A1Y6CFW2</accession>
<protein>
    <submittedName>
        <fullName evidence="2">START domain-containing protein</fullName>
    </submittedName>
</protein>
<dbReference type="PANTHER" id="PTHR19308">
    <property type="entry name" value="PHOSPHATIDYLCHOLINE TRANSFER PROTEIN"/>
    <property type="match status" value="1"/>
</dbReference>
<organism evidence="2 3">
    <name type="scientific">Pseudobacteriovorax antillogorgiicola</name>
    <dbReference type="NCBI Taxonomy" id="1513793"/>
    <lineage>
        <taxon>Bacteria</taxon>
        <taxon>Pseudomonadati</taxon>
        <taxon>Bdellovibrionota</taxon>
        <taxon>Oligoflexia</taxon>
        <taxon>Oligoflexales</taxon>
        <taxon>Pseudobacteriovoracaceae</taxon>
        <taxon>Pseudobacteriovorax</taxon>
    </lineage>
</organism>
<dbReference type="GO" id="GO:0005737">
    <property type="term" value="C:cytoplasm"/>
    <property type="evidence" value="ECO:0007669"/>
    <property type="project" value="UniProtKB-ARBA"/>
</dbReference>
<dbReference type="Proteomes" id="UP000192907">
    <property type="component" value="Unassembled WGS sequence"/>
</dbReference>
<dbReference type="PANTHER" id="PTHR19308:SF14">
    <property type="entry name" value="START DOMAIN-CONTAINING PROTEIN"/>
    <property type="match status" value="1"/>
</dbReference>
<sequence>MKISKILGTTLTTLSLLTFPAFGKGWEKVDRDDGVDVFRKEIPGSSLVAFKGVKVMNQPITKVSQVLLDKNGKSRLEWVDMVIDFKFLEQGKYKAIAYSSYKVPWPLLNRDYVTQFDLKIDNIANQVIVSLKSVEHPDAPETIGVRANLIDSRYVLTPLPNGKTRVSVEIQTDPMGYIPSWLVNLIQKSWPSKTLNAMEKQAAKAKTPHNEIIANELRSLKQISMK</sequence>
<dbReference type="EMBL" id="FWZT01000020">
    <property type="protein sequence ID" value="SMF59594.1"/>
    <property type="molecule type" value="Genomic_DNA"/>
</dbReference>
<proteinExistence type="predicted"/>
<evidence type="ECO:0000313" key="3">
    <source>
        <dbReference type="Proteomes" id="UP000192907"/>
    </source>
</evidence>
<gene>
    <name evidence="2" type="ORF">SAMN06296036_12021</name>
</gene>
<dbReference type="InterPro" id="IPR023393">
    <property type="entry name" value="START-like_dom_sf"/>
</dbReference>
<evidence type="ECO:0000259" key="1">
    <source>
        <dbReference type="PROSITE" id="PS50848"/>
    </source>
</evidence>
<keyword evidence="3" id="KW-1185">Reference proteome</keyword>
<dbReference type="GO" id="GO:0008289">
    <property type="term" value="F:lipid binding"/>
    <property type="evidence" value="ECO:0007669"/>
    <property type="project" value="InterPro"/>
</dbReference>
<evidence type="ECO:0000313" key="2">
    <source>
        <dbReference type="EMBL" id="SMF59594.1"/>
    </source>
</evidence>
<dbReference type="SMART" id="SM00234">
    <property type="entry name" value="START"/>
    <property type="match status" value="1"/>
</dbReference>
<dbReference type="PROSITE" id="PS50848">
    <property type="entry name" value="START"/>
    <property type="match status" value="1"/>
</dbReference>
<dbReference type="STRING" id="1513793.SAMN06296036_12021"/>
<dbReference type="InterPro" id="IPR002913">
    <property type="entry name" value="START_lipid-bd_dom"/>
</dbReference>
<dbReference type="Gene3D" id="3.30.530.20">
    <property type="match status" value="1"/>
</dbReference>
<dbReference type="PIRSF" id="PIRSF039033">
    <property type="entry name" value="START_dom"/>
    <property type="match status" value="1"/>
</dbReference>
<dbReference type="Pfam" id="PF01852">
    <property type="entry name" value="START"/>
    <property type="match status" value="1"/>
</dbReference>
<dbReference type="AlphaFoldDB" id="A0A1Y6CFW2"/>
<dbReference type="InterPro" id="IPR028347">
    <property type="entry name" value="START_dom_prot"/>
</dbReference>